<sequence length="170" mass="19420">MFKEDKLIVTKDAVLSKMKFEVKNQSDLQLAKQNLKKTGAFKKIFQNLFDEPVKKAYESYKSIRDRRNVIVASIEEKESVLKQNIIEYLDENDLKDGDFVRTEGVDFQIDMADFIEGIKNGNTPESLIAVNEAELKKQIKAMGDLLDIPGVVVKKNKFIRLKSEGFKALS</sequence>
<dbReference type="EMBL" id="SHMQ01000002">
    <property type="protein sequence ID" value="RZV40217.1"/>
    <property type="molecule type" value="Genomic_DNA"/>
</dbReference>
<comment type="caution">
    <text evidence="1">The sequence shown here is derived from an EMBL/GenBank/DDBJ whole genome shotgun (WGS) entry which is preliminary data.</text>
</comment>
<organism evidence="1 2">
    <name type="scientific">Candidatus Acidulodesulfobacterium acidiphilum</name>
    <dbReference type="NCBI Taxonomy" id="2597224"/>
    <lineage>
        <taxon>Bacteria</taxon>
        <taxon>Deltaproteobacteria</taxon>
        <taxon>Candidatus Acidulodesulfobacterales</taxon>
        <taxon>Candidatus Acidulodesulfobacterium</taxon>
    </lineage>
</organism>
<reference evidence="1 2" key="1">
    <citation type="submission" date="2019-01" db="EMBL/GenBank/DDBJ databases">
        <title>Insights into ecological role of a new deltaproteobacterial order Candidatus Sinidesulfobacterales (Sva0485) by metagenomics and metatranscriptomics.</title>
        <authorList>
            <person name="Tan S."/>
            <person name="Liu J."/>
            <person name="Fang Y."/>
            <person name="Hedlund B."/>
            <person name="Lian Z.-H."/>
            <person name="Huang L.-Y."/>
            <person name="Li J.-T."/>
            <person name="Huang L.-N."/>
            <person name="Li W.-J."/>
            <person name="Jiang H.-C."/>
            <person name="Dong H.-L."/>
            <person name="Shu W.-S."/>
        </authorList>
    </citation>
    <scope>NUCLEOTIDE SEQUENCE [LARGE SCALE GENOMIC DNA]</scope>
    <source>
        <strain evidence="1">AP4</strain>
    </source>
</reference>
<gene>
    <name evidence="1" type="ORF">EVJ48_01625</name>
</gene>
<proteinExistence type="predicted"/>
<dbReference type="AlphaFoldDB" id="A0A520XG87"/>
<evidence type="ECO:0000313" key="1">
    <source>
        <dbReference type="EMBL" id="RZV40217.1"/>
    </source>
</evidence>
<protein>
    <submittedName>
        <fullName evidence="1">Uncharacterized protein</fullName>
    </submittedName>
</protein>
<name>A0A520XG87_9DELT</name>
<dbReference type="Proteomes" id="UP000322454">
    <property type="component" value="Unassembled WGS sequence"/>
</dbReference>
<accession>A0A520XG87</accession>
<evidence type="ECO:0000313" key="2">
    <source>
        <dbReference type="Proteomes" id="UP000322454"/>
    </source>
</evidence>